<dbReference type="PANTHER" id="PTHR30290:SF83">
    <property type="entry name" value="ABC TRANSPORTER SUBSTRATE-BINDING PROTEIN"/>
    <property type="match status" value="1"/>
</dbReference>
<keyword evidence="4" id="KW-1133">Transmembrane helix</keyword>
<comment type="caution">
    <text evidence="6">The sequence shown here is derived from an EMBL/GenBank/DDBJ whole genome shotgun (WGS) entry which is preliminary data.</text>
</comment>
<dbReference type="PROSITE" id="PS01040">
    <property type="entry name" value="SBP_BACTERIAL_5"/>
    <property type="match status" value="1"/>
</dbReference>
<dbReference type="Gene3D" id="3.40.190.10">
    <property type="entry name" value="Periplasmic binding protein-like II"/>
    <property type="match status" value="1"/>
</dbReference>
<gene>
    <name evidence="6" type="ORF">M8523_07190</name>
</gene>
<keyword evidence="7" id="KW-1185">Reference proteome</keyword>
<name>A0AA42CLW1_9HYPH</name>
<dbReference type="Gene3D" id="3.10.105.10">
    <property type="entry name" value="Dipeptide-binding Protein, Domain 3"/>
    <property type="match status" value="1"/>
</dbReference>
<dbReference type="Gene3D" id="3.90.76.10">
    <property type="entry name" value="Dipeptide-binding Protein, Domain 1"/>
    <property type="match status" value="1"/>
</dbReference>
<dbReference type="CDD" id="cd08503">
    <property type="entry name" value="PBP2_NikA_DppA_OppA_like_17"/>
    <property type="match status" value="1"/>
</dbReference>
<accession>A0AA42CLW1</accession>
<dbReference type="GO" id="GO:0043190">
    <property type="term" value="C:ATP-binding cassette (ABC) transporter complex"/>
    <property type="evidence" value="ECO:0007669"/>
    <property type="project" value="InterPro"/>
</dbReference>
<comment type="similarity">
    <text evidence="2">Belongs to the bacterial solute-binding protein 5 family.</text>
</comment>
<dbReference type="InterPro" id="IPR000914">
    <property type="entry name" value="SBP_5_dom"/>
</dbReference>
<keyword evidence="4" id="KW-0812">Transmembrane</keyword>
<dbReference type="Proteomes" id="UP001165667">
    <property type="component" value="Unassembled WGS sequence"/>
</dbReference>
<evidence type="ECO:0000313" key="7">
    <source>
        <dbReference type="Proteomes" id="UP001165667"/>
    </source>
</evidence>
<feature type="transmembrane region" description="Helical" evidence="4">
    <location>
        <begin position="24"/>
        <end position="42"/>
    </location>
</feature>
<dbReference type="Pfam" id="PF00496">
    <property type="entry name" value="SBP_bac_5"/>
    <property type="match status" value="1"/>
</dbReference>
<evidence type="ECO:0000256" key="3">
    <source>
        <dbReference type="ARBA" id="ARBA00022729"/>
    </source>
</evidence>
<dbReference type="PIRSF" id="PIRSF002741">
    <property type="entry name" value="MppA"/>
    <property type="match status" value="1"/>
</dbReference>
<dbReference type="GO" id="GO:0030288">
    <property type="term" value="C:outer membrane-bounded periplasmic space"/>
    <property type="evidence" value="ECO:0007669"/>
    <property type="project" value="UniProtKB-ARBA"/>
</dbReference>
<dbReference type="EMBL" id="JAMOIM010000003">
    <property type="protein sequence ID" value="MCW6507802.1"/>
    <property type="molecule type" value="Genomic_DNA"/>
</dbReference>
<feature type="domain" description="Solute-binding protein family 5" evidence="5">
    <location>
        <begin position="106"/>
        <end position="452"/>
    </location>
</feature>
<dbReference type="InterPro" id="IPR006311">
    <property type="entry name" value="TAT_signal"/>
</dbReference>
<dbReference type="PROSITE" id="PS51318">
    <property type="entry name" value="TAT"/>
    <property type="match status" value="1"/>
</dbReference>
<evidence type="ECO:0000256" key="1">
    <source>
        <dbReference type="ARBA" id="ARBA00004418"/>
    </source>
</evidence>
<dbReference type="GO" id="GO:1904680">
    <property type="term" value="F:peptide transmembrane transporter activity"/>
    <property type="evidence" value="ECO:0007669"/>
    <property type="project" value="TreeGrafter"/>
</dbReference>
<dbReference type="GO" id="GO:0015833">
    <property type="term" value="P:peptide transport"/>
    <property type="evidence" value="ECO:0007669"/>
    <property type="project" value="TreeGrafter"/>
</dbReference>
<dbReference type="InterPro" id="IPR023765">
    <property type="entry name" value="SBP_5_CS"/>
</dbReference>
<dbReference type="RefSeq" id="WP_282584159.1">
    <property type="nucleotide sequence ID" value="NZ_JAMOIM010000003.1"/>
</dbReference>
<dbReference type="PANTHER" id="PTHR30290">
    <property type="entry name" value="PERIPLASMIC BINDING COMPONENT OF ABC TRANSPORTER"/>
    <property type="match status" value="1"/>
</dbReference>
<dbReference type="AlphaFoldDB" id="A0AA42CLW1"/>
<dbReference type="InterPro" id="IPR039424">
    <property type="entry name" value="SBP_5"/>
</dbReference>
<comment type="subcellular location">
    <subcellularLocation>
        <location evidence="1">Periplasm</location>
    </subcellularLocation>
</comment>
<keyword evidence="4" id="KW-0472">Membrane</keyword>
<dbReference type="SUPFAM" id="SSF53850">
    <property type="entry name" value="Periplasmic binding protein-like II"/>
    <property type="match status" value="1"/>
</dbReference>
<sequence length="552" mass="60804">MANDDHIRTLTADLEAKRVSRREFVRFAALVGMAAPAAYALAGTITGEPFAPPAAAEALPKGGTWRIGTRIKDIKSPHTFSWGEQSNVARQVVEYLTMTGDDNVTRPYLAESWDVSPDLKTWTFHIRKGVKWTKGDELTADHVIWNLKRCLDPAVGSSMIGLVKAYLLNEVTGPDGKPTTELWAPNAIEKLDDHTVRLNCKLPQVAVPEHLFHYPMSILHPDDKGVFGIGAQGTGPFELTEFDLGKRAVLKRRTGYWGGDAAIDGMEQIDIGDDPSASIAALASKQIDGLASAYPSQYDALKALTHLQYYDVKTAETGVMRMKTDTAPFNDARVRKAMRLAVDREALLQVALRGLGSVGADSHCSPVLPDYGTVAIPTRDVAAAKKLLAEAGHPDGIEADLVVPNDIDWFQPMAEASQQMWAEAGIKINLKPIPGASYWDVWTKVPFGITIWYHRPLCTMLLGLAYRTGVPWNESGWSNKEFDALLTQAEGTLDLAKRKEILAKLETIMEEDGPLVQPVFRNVFSFQDKRVKGYTAHPSNYFFGWMIGLDKA</sequence>
<dbReference type="InterPro" id="IPR030678">
    <property type="entry name" value="Peptide/Ni-bd"/>
</dbReference>
<organism evidence="6 7">
    <name type="scientific">Lichenifustis flavocetrariae</name>
    <dbReference type="NCBI Taxonomy" id="2949735"/>
    <lineage>
        <taxon>Bacteria</taxon>
        <taxon>Pseudomonadati</taxon>
        <taxon>Pseudomonadota</taxon>
        <taxon>Alphaproteobacteria</taxon>
        <taxon>Hyphomicrobiales</taxon>
        <taxon>Lichenihabitantaceae</taxon>
        <taxon>Lichenifustis</taxon>
    </lineage>
</organism>
<proteinExistence type="inferred from homology"/>
<evidence type="ECO:0000256" key="2">
    <source>
        <dbReference type="ARBA" id="ARBA00005695"/>
    </source>
</evidence>
<reference evidence="6" key="1">
    <citation type="submission" date="2022-05" db="EMBL/GenBank/DDBJ databases">
        <authorList>
            <person name="Pankratov T."/>
        </authorList>
    </citation>
    <scope>NUCLEOTIDE SEQUENCE</scope>
    <source>
        <strain evidence="6">BP6-180914</strain>
    </source>
</reference>
<keyword evidence="3" id="KW-0732">Signal</keyword>
<evidence type="ECO:0000313" key="6">
    <source>
        <dbReference type="EMBL" id="MCW6507802.1"/>
    </source>
</evidence>
<evidence type="ECO:0000259" key="5">
    <source>
        <dbReference type="Pfam" id="PF00496"/>
    </source>
</evidence>
<protein>
    <submittedName>
        <fullName evidence="6">ABC transporter substrate-binding protein</fullName>
    </submittedName>
</protein>
<evidence type="ECO:0000256" key="4">
    <source>
        <dbReference type="SAM" id="Phobius"/>
    </source>
</evidence>